<dbReference type="PANTHER" id="PTHR34597:SF3">
    <property type="entry name" value="OUTER MEMBRANE TRANSPORTER CDIB"/>
    <property type="match status" value="1"/>
</dbReference>
<keyword evidence="8" id="KW-1185">Reference proteome</keyword>
<evidence type="ECO:0000259" key="6">
    <source>
        <dbReference type="Pfam" id="PF17287"/>
    </source>
</evidence>
<dbReference type="InterPro" id="IPR013686">
    <property type="entry name" value="Polypept-transport_assoc_ShlB"/>
</dbReference>
<dbReference type="EMBL" id="JBHLWB010000007">
    <property type="protein sequence ID" value="MFC0309399.1"/>
    <property type="molecule type" value="Genomic_DNA"/>
</dbReference>
<keyword evidence="3" id="KW-0998">Cell outer membrane</keyword>
<name>A0ABV6H208_9PAST</name>
<comment type="caution">
    <text evidence="7">The sequence shown here is derived from an EMBL/GenBank/DDBJ whole genome shotgun (WGS) entry which is preliminary data.</text>
</comment>
<keyword evidence="1" id="KW-1134">Transmembrane beta strand</keyword>
<organism evidence="7 8">
    <name type="scientific">Gallibacterium trehalosifermentans</name>
    <dbReference type="NCBI Taxonomy" id="516935"/>
    <lineage>
        <taxon>Bacteria</taxon>
        <taxon>Pseudomonadati</taxon>
        <taxon>Pseudomonadota</taxon>
        <taxon>Gammaproteobacteria</taxon>
        <taxon>Pasteurellales</taxon>
        <taxon>Pasteurellaceae</taxon>
        <taxon>Gallibacterium</taxon>
    </lineage>
</organism>
<feature type="domain" description="Haemolysin activator HlyB C-terminal" evidence="4">
    <location>
        <begin position="217"/>
        <end position="534"/>
    </location>
</feature>
<evidence type="ECO:0000259" key="5">
    <source>
        <dbReference type="Pfam" id="PF08479"/>
    </source>
</evidence>
<evidence type="ECO:0000256" key="3">
    <source>
        <dbReference type="ARBA" id="ARBA00023237"/>
    </source>
</evidence>
<dbReference type="Gene3D" id="3.10.20.310">
    <property type="entry name" value="membrane protein fhac"/>
    <property type="match status" value="1"/>
</dbReference>
<dbReference type="Proteomes" id="UP001589767">
    <property type="component" value="Unassembled WGS sequence"/>
</dbReference>
<dbReference type="PANTHER" id="PTHR34597">
    <property type="entry name" value="SLR1661 PROTEIN"/>
    <property type="match status" value="1"/>
</dbReference>
<evidence type="ECO:0000259" key="4">
    <source>
        <dbReference type="Pfam" id="PF03865"/>
    </source>
</evidence>
<dbReference type="PIRSF" id="PIRSF029745">
    <property type="entry name" value="FhaC"/>
    <property type="match status" value="1"/>
</dbReference>
<protein>
    <submittedName>
        <fullName evidence="7">ShlB/FhaC/HecB family hemolysin secretion/activation protein</fullName>
    </submittedName>
</protein>
<dbReference type="RefSeq" id="WP_382370822.1">
    <property type="nucleotide sequence ID" value="NZ_JBHLWB010000007.1"/>
</dbReference>
<evidence type="ECO:0000313" key="7">
    <source>
        <dbReference type="EMBL" id="MFC0309399.1"/>
    </source>
</evidence>
<gene>
    <name evidence="7" type="ORF">ACFFHK_06715</name>
</gene>
<evidence type="ECO:0000313" key="8">
    <source>
        <dbReference type="Proteomes" id="UP001589767"/>
    </source>
</evidence>
<reference evidence="7 8" key="1">
    <citation type="submission" date="2024-09" db="EMBL/GenBank/DDBJ databases">
        <authorList>
            <person name="Sun Q."/>
            <person name="Mori K."/>
        </authorList>
    </citation>
    <scope>NUCLEOTIDE SEQUENCE [LARGE SCALE GENOMIC DNA]</scope>
    <source>
        <strain evidence="7 8">CCM 7539</strain>
    </source>
</reference>
<keyword evidence="2" id="KW-0812">Transmembrane</keyword>
<dbReference type="InterPro" id="IPR027282">
    <property type="entry name" value="TPS"/>
</dbReference>
<dbReference type="Pfam" id="PF08479">
    <property type="entry name" value="POTRA_2"/>
    <property type="match status" value="1"/>
</dbReference>
<sequence>MDLIKYKEQQHLDAQQQRLQQKQQQARQTNFDEHREVHIDTQGDKVQSFPIDTPCFTISALYLTEFSLENNAIDNLPTDKFKTNFDWALPAVYAPKDLTLPHCLGSQGISEIIKRVQNAIIEKGFVTTRVLAQPQDLRSGRLVLTVVPGKVRNIQLRDHSAALKAHKGTIWFALPISQGELLNIRDVEQGLENLKRPPHVDANIQIVPAKDINALPGESDIQIDFKQAFPYRLALSLDDSGSKATGRLQAGATISIENLLSLNDVFYASWTQSISRDSDAPGRHGSRSSSLYYAIPWKEWLLNFSSTQNRYHQTVFGAFTNYEYAGRNKTTNIALSRMLYRNNIRKTSATFGVWHRASRNFVDNAEIAIQHRRMAGWTAGLAHQERLGNATLNIALNYKQGTGAYRSIPAPEEKWGEGTSRPKIITASLAFRQPFTLGQQPLQFNSYWQAQWNKTPLILQDMFSIGGRYTVRGFDGELTLTGERGWVWRNELGWNIANKGHEIYLALDGGHVSGNYTSEFLGKNLLGSAIGLRGNLWGLSYEYFAGIPLHKPSGFRTSHVTTGFSLSYSF</sequence>
<keyword evidence="1" id="KW-0472">Membrane</keyword>
<feature type="domain" description="Polypeptide-transport-associated ShlB-type" evidence="5">
    <location>
        <begin position="100"/>
        <end position="149"/>
    </location>
</feature>
<evidence type="ECO:0000256" key="2">
    <source>
        <dbReference type="ARBA" id="ARBA00022692"/>
    </source>
</evidence>
<dbReference type="Pfam" id="PF17287">
    <property type="entry name" value="POTRA_3"/>
    <property type="match status" value="1"/>
</dbReference>
<evidence type="ECO:0000256" key="1">
    <source>
        <dbReference type="ARBA" id="ARBA00022452"/>
    </source>
</evidence>
<dbReference type="Pfam" id="PF03865">
    <property type="entry name" value="ShlB"/>
    <property type="match status" value="1"/>
</dbReference>
<proteinExistence type="predicted"/>
<dbReference type="Gene3D" id="2.40.160.50">
    <property type="entry name" value="membrane protein fhac: a member of the omp85/tpsb transporter family"/>
    <property type="match status" value="1"/>
</dbReference>
<accession>A0ABV6H208</accession>
<dbReference type="InterPro" id="IPR005565">
    <property type="entry name" value="Hemolysn_activator_HlyB_C"/>
</dbReference>
<dbReference type="InterPro" id="IPR051544">
    <property type="entry name" value="TPS_OM_transporter"/>
</dbReference>
<feature type="domain" description="ShlB POTRA" evidence="6">
    <location>
        <begin position="151"/>
        <end position="208"/>
    </location>
</feature>
<dbReference type="InterPro" id="IPR035251">
    <property type="entry name" value="ShlB_POTRA"/>
</dbReference>